<gene>
    <name evidence="6" type="ORF">ACFQHK_15685</name>
</gene>
<dbReference type="RefSeq" id="WP_304449643.1">
    <property type="nucleotide sequence ID" value="NZ_JARRAH010000002.1"/>
</dbReference>
<accession>A0ABD5UGF4</accession>
<keyword evidence="7" id="KW-1185">Reference proteome</keyword>
<evidence type="ECO:0000256" key="5">
    <source>
        <dbReference type="SAM" id="MobiDB-lite"/>
    </source>
</evidence>
<dbReference type="PROSITE" id="PS51257">
    <property type="entry name" value="PROKAR_LIPOPROTEIN"/>
    <property type="match status" value="1"/>
</dbReference>
<dbReference type="PANTHER" id="PTHR30061:SF50">
    <property type="entry name" value="MALTOSE_MALTODEXTRIN-BINDING PERIPLASMIC PROTEIN"/>
    <property type="match status" value="1"/>
</dbReference>
<dbReference type="InterPro" id="IPR006060">
    <property type="entry name" value="Maltose/Cyclodextrin-bd"/>
</dbReference>
<feature type="compositionally biased region" description="Low complexity" evidence="5">
    <location>
        <begin position="45"/>
        <end position="55"/>
    </location>
</feature>
<name>A0ABD5UGF4_9EURY</name>
<evidence type="ECO:0000313" key="7">
    <source>
        <dbReference type="Proteomes" id="UP001596406"/>
    </source>
</evidence>
<sequence>MTMDRRTVLKNLGVVSGIGALAGCVGVQEQGEPGSSGGGSGNDSGNGSSDSGPSGTATVWYSLSESEKDEREAAIQRFEEQANHSIENSDISDMEKKTTSAIPAGQGPHTFEWAHDWIGDYVDRGFIADRGDELEVELDQFTEAAADAVQFDGGVYGLPHDSETVTLIYNTDLVDEAPESIEEMRSTMEEFHDPGNDQYGLSYPFNDPYFVSPWLQAFGGHLFDPEADEELGVASDEVVQGAQFAVDNFVPYMPNDPQYEPQASVFAEGNAAFAINGPWYLSTLNEKDVDYEVTTLPSPEDGSPTPYTGITIWYFATAMEDGGDDAVAARDFIEWYVTNEELLLENAEEQGSIPVLQSLVGGDDLPDTVQGFAEAVEQGVPMPTDPRMNQVWDPVKSALTKMFNGDAEPEPAMKQAAKQIRSNWE</sequence>
<proteinExistence type="inferred from homology"/>
<dbReference type="PANTHER" id="PTHR30061">
    <property type="entry name" value="MALTOSE-BINDING PERIPLASMIC PROTEIN"/>
    <property type="match status" value="1"/>
</dbReference>
<dbReference type="PRINTS" id="PR00181">
    <property type="entry name" value="MALTOSEBP"/>
</dbReference>
<feature type="region of interest" description="Disordered" evidence="5">
    <location>
        <begin position="405"/>
        <end position="425"/>
    </location>
</feature>
<evidence type="ECO:0000256" key="2">
    <source>
        <dbReference type="ARBA" id="ARBA00022448"/>
    </source>
</evidence>
<evidence type="ECO:0000313" key="6">
    <source>
        <dbReference type="EMBL" id="MFC6837924.1"/>
    </source>
</evidence>
<dbReference type="Pfam" id="PF13416">
    <property type="entry name" value="SBP_bac_8"/>
    <property type="match status" value="1"/>
</dbReference>
<comment type="similarity">
    <text evidence="1">Belongs to the bacterial solute-binding protein 1 family.</text>
</comment>
<keyword evidence="4" id="KW-0732">Signal</keyword>
<feature type="region of interest" description="Disordered" evidence="5">
    <location>
        <begin position="27"/>
        <end position="107"/>
    </location>
</feature>
<keyword evidence="3" id="KW-0762">Sugar transport</keyword>
<reference evidence="6 7" key="1">
    <citation type="journal article" date="2019" name="Int. J. Syst. Evol. Microbiol.">
        <title>The Global Catalogue of Microorganisms (GCM) 10K type strain sequencing project: providing services to taxonomists for standard genome sequencing and annotation.</title>
        <authorList>
            <consortium name="The Broad Institute Genomics Platform"/>
            <consortium name="The Broad Institute Genome Sequencing Center for Infectious Disease"/>
            <person name="Wu L."/>
            <person name="Ma J."/>
        </authorList>
    </citation>
    <scope>NUCLEOTIDE SEQUENCE [LARGE SCALE GENOMIC DNA]</scope>
    <source>
        <strain evidence="6 7">PSRA2</strain>
    </source>
</reference>
<dbReference type="InterPro" id="IPR006059">
    <property type="entry name" value="SBP"/>
</dbReference>
<evidence type="ECO:0000256" key="3">
    <source>
        <dbReference type="ARBA" id="ARBA00022597"/>
    </source>
</evidence>
<dbReference type="EMBL" id="JBHSXM010000002">
    <property type="protein sequence ID" value="MFC6837924.1"/>
    <property type="molecule type" value="Genomic_DNA"/>
</dbReference>
<keyword evidence="2" id="KW-0813">Transport</keyword>
<organism evidence="6 7">
    <name type="scientific">Halomarina ordinaria</name>
    <dbReference type="NCBI Taxonomy" id="3033939"/>
    <lineage>
        <taxon>Archaea</taxon>
        <taxon>Methanobacteriati</taxon>
        <taxon>Methanobacteriota</taxon>
        <taxon>Stenosarchaea group</taxon>
        <taxon>Halobacteria</taxon>
        <taxon>Halobacteriales</taxon>
        <taxon>Natronomonadaceae</taxon>
        <taxon>Halomarina</taxon>
    </lineage>
</organism>
<protein>
    <submittedName>
        <fullName evidence="6">Extracellular solute-binding protein</fullName>
    </submittedName>
</protein>
<dbReference type="Gene3D" id="3.40.190.10">
    <property type="entry name" value="Periplasmic binding protein-like II"/>
    <property type="match status" value="2"/>
</dbReference>
<dbReference type="AlphaFoldDB" id="A0ABD5UGF4"/>
<feature type="compositionally biased region" description="Basic and acidic residues" evidence="5">
    <location>
        <begin position="65"/>
        <end position="82"/>
    </location>
</feature>
<comment type="caution">
    <text evidence="6">The sequence shown here is derived from an EMBL/GenBank/DDBJ whole genome shotgun (WGS) entry which is preliminary data.</text>
</comment>
<dbReference type="Proteomes" id="UP001596406">
    <property type="component" value="Unassembled WGS sequence"/>
</dbReference>
<dbReference type="SUPFAM" id="SSF53850">
    <property type="entry name" value="Periplasmic binding protein-like II"/>
    <property type="match status" value="1"/>
</dbReference>
<evidence type="ECO:0000256" key="4">
    <source>
        <dbReference type="ARBA" id="ARBA00022729"/>
    </source>
</evidence>
<feature type="compositionally biased region" description="Gly residues" evidence="5">
    <location>
        <begin position="34"/>
        <end position="44"/>
    </location>
</feature>
<evidence type="ECO:0000256" key="1">
    <source>
        <dbReference type="ARBA" id="ARBA00008520"/>
    </source>
</evidence>